<dbReference type="Gene3D" id="2.30.130.30">
    <property type="entry name" value="Hypothetical protein"/>
    <property type="match status" value="1"/>
</dbReference>
<dbReference type="eggNOG" id="COG4933">
    <property type="taxonomic scope" value="Bacteria"/>
</dbReference>
<reference evidence="1 2" key="1">
    <citation type="submission" date="2009-01" db="EMBL/GenBank/DDBJ databases">
        <title>Complete sequence of Clostridium cellulolyticum H10.</title>
        <authorList>
            <consortium name="US DOE Joint Genome Institute"/>
            <person name="Lucas S."/>
            <person name="Copeland A."/>
            <person name="Lapidus A."/>
            <person name="Glavina del Rio T."/>
            <person name="Dalin E."/>
            <person name="Tice H."/>
            <person name="Bruce D."/>
            <person name="Goodwin L."/>
            <person name="Pitluck S."/>
            <person name="Chertkov O."/>
            <person name="Saunders E."/>
            <person name="Brettin T."/>
            <person name="Detter J.C."/>
            <person name="Han C."/>
            <person name="Larimer F."/>
            <person name="Land M."/>
            <person name="Hauser L."/>
            <person name="Kyrpides N."/>
            <person name="Ivanova N."/>
            <person name="Zhou J."/>
            <person name="Richardson P."/>
        </authorList>
    </citation>
    <scope>NUCLEOTIDE SEQUENCE [LARGE SCALE GENOMIC DNA]</scope>
    <source>
        <strain evidence="2">ATCC 35319 / DSM 5812 / JCM 6584 / H10</strain>
    </source>
</reference>
<dbReference type="SUPFAM" id="SSF88697">
    <property type="entry name" value="PUA domain-like"/>
    <property type="match status" value="1"/>
</dbReference>
<dbReference type="KEGG" id="cce:Ccel_3165"/>
<organism evidence="1 2">
    <name type="scientific">Ruminiclostridium cellulolyticum (strain ATCC 35319 / DSM 5812 / JCM 6584 / H10)</name>
    <name type="common">Clostridium cellulolyticum</name>
    <dbReference type="NCBI Taxonomy" id="394503"/>
    <lineage>
        <taxon>Bacteria</taxon>
        <taxon>Bacillati</taxon>
        <taxon>Bacillota</taxon>
        <taxon>Clostridia</taxon>
        <taxon>Eubacteriales</taxon>
        <taxon>Oscillospiraceae</taxon>
        <taxon>Ruminiclostridium</taxon>
    </lineage>
</organism>
<dbReference type="InterPro" id="IPR015947">
    <property type="entry name" value="PUA-like_sf"/>
</dbReference>
<evidence type="ECO:0008006" key="3">
    <source>
        <dbReference type="Google" id="ProtNLM"/>
    </source>
</evidence>
<sequence>MTEIMQSIHKTWDSLIFAGSKNLELRKSKPIGIRYPAKVYIYETKQCGGCGMVVGDYLLKFEPSDSLFENRNKLMGILSAHSCVPPQDIMKYQAGKGTIYAWRISNVKKYDHPMNLTDFGLNKAPQSWCYLNR</sequence>
<dbReference type="RefSeq" id="WP_015926514.1">
    <property type="nucleotide sequence ID" value="NC_011898.1"/>
</dbReference>
<accession>B8I0D0</accession>
<evidence type="ECO:0000313" key="1">
    <source>
        <dbReference type="EMBL" id="ACL77456.1"/>
    </source>
</evidence>
<gene>
    <name evidence="1" type="ordered locus">Ccel_3165</name>
</gene>
<dbReference type="OrthoDB" id="1955360at2"/>
<dbReference type="Proteomes" id="UP000001349">
    <property type="component" value="Chromosome"/>
</dbReference>
<protein>
    <recommendedName>
        <fullName evidence="3">ASCH domain-containing protein</fullName>
    </recommendedName>
</protein>
<keyword evidence="2" id="KW-1185">Reference proteome</keyword>
<name>B8I0D0_RUMCH</name>
<dbReference type="HOGENOM" id="CLU_1977589_0_0_9"/>
<dbReference type="AlphaFoldDB" id="B8I0D0"/>
<dbReference type="EMBL" id="CP001348">
    <property type="protein sequence ID" value="ACL77456.1"/>
    <property type="molecule type" value="Genomic_DNA"/>
</dbReference>
<proteinExistence type="predicted"/>
<dbReference type="STRING" id="394503.Ccel_3165"/>
<evidence type="ECO:0000313" key="2">
    <source>
        <dbReference type="Proteomes" id="UP000001349"/>
    </source>
</evidence>